<comment type="caution">
    <text evidence="1">The sequence shown here is derived from an EMBL/GenBank/DDBJ whole genome shotgun (WGS) entry which is preliminary data.</text>
</comment>
<gene>
    <name evidence="1" type="ORF">MCQ_00342</name>
</gene>
<dbReference type="Proteomes" id="UP000008947">
    <property type="component" value="Unassembled WGS sequence"/>
</dbReference>
<sequence>MIVAQEFCNLGRSGETALREDSSSLLVRIISQLSAFIIIC</sequence>
<reference evidence="1 2" key="1">
    <citation type="submission" date="2012-03" db="EMBL/GenBank/DDBJ databases">
        <title>The Genome Sequence of Bartonella washoensis Sb944nv.</title>
        <authorList>
            <consortium name="The Broad Institute Genome Sequencing Platform"/>
            <consortium name="The Broad Institute Genome Sequencing Center for Infectious Disease"/>
            <person name="Feldgarden M."/>
            <person name="Kirby J."/>
            <person name="Kosoy M."/>
            <person name="Birtles R."/>
            <person name="Probert W.S."/>
            <person name="Chiaraviglio L."/>
            <person name="Young S.K."/>
            <person name="Zeng Q."/>
            <person name="Gargeya S."/>
            <person name="Fitzgerald M."/>
            <person name="Haas B."/>
            <person name="Abouelleil A."/>
            <person name="Alvarado L."/>
            <person name="Arachchi H.M."/>
            <person name="Berlin A."/>
            <person name="Chapman S.B."/>
            <person name="Gearin G."/>
            <person name="Goldberg J."/>
            <person name="Griggs A."/>
            <person name="Gujja S."/>
            <person name="Hansen M."/>
            <person name="Heiman D."/>
            <person name="Howarth C."/>
            <person name="Larimer J."/>
            <person name="Lui A."/>
            <person name="MacDonald P.J.P."/>
            <person name="McCowen C."/>
            <person name="Montmayeur A."/>
            <person name="Murphy C."/>
            <person name="Neiman D."/>
            <person name="Pearson M."/>
            <person name="Priest M."/>
            <person name="Roberts A."/>
            <person name="Saif S."/>
            <person name="Shea T."/>
            <person name="Sisk P."/>
            <person name="Stolte C."/>
            <person name="Sykes S."/>
            <person name="Wortman J."/>
            <person name="Nusbaum C."/>
            <person name="Birren B."/>
        </authorList>
    </citation>
    <scope>NUCLEOTIDE SEQUENCE [LARGE SCALE GENOMIC DNA]</scope>
    <source>
        <strain evidence="1 2">Sb944nv</strain>
    </source>
</reference>
<protein>
    <submittedName>
        <fullName evidence="1">Uncharacterized protein</fullName>
    </submittedName>
</protein>
<organism evidence="1 2">
    <name type="scientific">Candidatus Bartonella washoeensis Sb944nv</name>
    <dbReference type="NCBI Taxonomy" id="1094563"/>
    <lineage>
        <taxon>Bacteria</taxon>
        <taxon>Pseudomonadati</taxon>
        <taxon>Pseudomonadota</taxon>
        <taxon>Alphaproteobacteria</taxon>
        <taxon>Hyphomicrobiales</taxon>
        <taxon>Bartonellaceae</taxon>
        <taxon>Bartonella</taxon>
    </lineage>
</organism>
<proteinExistence type="predicted"/>
<dbReference type="AlphaFoldDB" id="J0QFM5"/>
<dbReference type="EMBL" id="AILU01000003">
    <property type="protein sequence ID" value="EJF81644.1"/>
    <property type="molecule type" value="Genomic_DNA"/>
</dbReference>
<dbReference type="PATRIC" id="fig|1094563.3.peg.375"/>
<name>J0QFM5_9HYPH</name>
<dbReference type="HOGENOM" id="CLU_3285523_0_0_5"/>
<keyword evidence="2" id="KW-1185">Reference proteome</keyword>
<evidence type="ECO:0000313" key="2">
    <source>
        <dbReference type="Proteomes" id="UP000008947"/>
    </source>
</evidence>
<evidence type="ECO:0000313" key="1">
    <source>
        <dbReference type="EMBL" id="EJF81644.1"/>
    </source>
</evidence>
<accession>J0QFM5</accession>